<reference evidence="2" key="1">
    <citation type="submission" date="2020-07" db="EMBL/GenBank/DDBJ databases">
        <title>The High-quality genome of the commercially important snow crab, Chionoecetes opilio.</title>
        <authorList>
            <person name="Jeong J.-H."/>
            <person name="Ryu S."/>
        </authorList>
    </citation>
    <scope>NUCLEOTIDE SEQUENCE</scope>
    <source>
        <strain evidence="2">MADBK_172401_WGS</strain>
        <tissue evidence="2">Digestive gland</tissue>
    </source>
</reference>
<comment type="caution">
    <text evidence="2">The sequence shown here is derived from an EMBL/GenBank/DDBJ whole genome shotgun (WGS) entry which is preliminary data.</text>
</comment>
<gene>
    <name evidence="2" type="ORF">GWK47_041507</name>
</gene>
<protein>
    <submittedName>
        <fullName evidence="2">Uncharacterized protein</fullName>
    </submittedName>
</protein>
<name>A0A8J5CX60_CHIOP</name>
<dbReference type="AlphaFoldDB" id="A0A8J5CX60"/>
<evidence type="ECO:0000256" key="1">
    <source>
        <dbReference type="SAM" id="MobiDB-lite"/>
    </source>
</evidence>
<feature type="region of interest" description="Disordered" evidence="1">
    <location>
        <begin position="88"/>
        <end position="112"/>
    </location>
</feature>
<dbReference type="Proteomes" id="UP000770661">
    <property type="component" value="Unassembled WGS sequence"/>
</dbReference>
<proteinExistence type="predicted"/>
<sequence length="112" mass="12407">MFHQFTAATQLPHFFGKGEEISMGGLGYGLLDVDGGLNTSMNHPTMTCDQWNCKQFQCVCSSSFTVISTIRRATWTLVNEELRELFSQKETGHGKDPQPPPQAIVCSTHAEV</sequence>
<dbReference type="EMBL" id="JACEEZ010007487">
    <property type="protein sequence ID" value="KAG0724021.1"/>
    <property type="molecule type" value="Genomic_DNA"/>
</dbReference>
<evidence type="ECO:0000313" key="3">
    <source>
        <dbReference type="Proteomes" id="UP000770661"/>
    </source>
</evidence>
<keyword evidence="3" id="KW-1185">Reference proteome</keyword>
<accession>A0A8J5CX60</accession>
<evidence type="ECO:0000313" key="2">
    <source>
        <dbReference type="EMBL" id="KAG0724021.1"/>
    </source>
</evidence>
<organism evidence="2 3">
    <name type="scientific">Chionoecetes opilio</name>
    <name type="common">Atlantic snow crab</name>
    <name type="synonym">Cancer opilio</name>
    <dbReference type="NCBI Taxonomy" id="41210"/>
    <lineage>
        <taxon>Eukaryota</taxon>
        <taxon>Metazoa</taxon>
        <taxon>Ecdysozoa</taxon>
        <taxon>Arthropoda</taxon>
        <taxon>Crustacea</taxon>
        <taxon>Multicrustacea</taxon>
        <taxon>Malacostraca</taxon>
        <taxon>Eumalacostraca</taxon>
        <taxon>Eucarida</taxon>
        <taxon>Decapoda</taxon>
        <taxon>Pleocyemata</taxon>
        <taxon>Brachyura</taxon>
        <taxon>Eubrachyura</taxon>
        <taxon>Majoidea</taxon>
        <taxon>Majidae</taxon>
        <taxon>Chionoecetes</taxon>
    </lineage>
</organism>